<comment type="caution">
    <text evidence="7">The sequence shown here is derived from an EMBL/GenBank/DDBJ whole genome shotgun (WGS) entry which is preliminary data.</text>
</comment>
<dbReference type="GO" id="GO:0043190">
    <property type="term" value="C:ATP-binding cassette (ABC) transporter complex"/>
    <property type="evidence" value="ECO:0007669"/>
    <property type="project" value="InterPro"/>
</dbReference>
<feature type="transmembrane region" description="Helical" evidence="5">
    <location>
        <begin position="238"/>
        <end position="256"/>
    </location>
</feature>
<dbReference type="InterPro" id="IPR047817">
    <property type="entry name" value="ABC2_TM_bact-type"/>
</dbReference>
<dbReference type="RefSeq" id="WP_317609843.1">
    <property type="nucleotide sequence ID" value="NZ_JAGQEX010000006.1"/>
</dbReference>
<feature type="domain" description="ABC transmembrane type-2" evidence="6">
    <location>
        <begin position="33"/>
        <end position="259"/>
    </location>
</feature>
<feature type="transmembrane region" description="Helical" evidence="5">
    <location>
        <begin position="69"/>
        <end position="91"/>
    </location>
</feature>
<name>A0AAE4Q713_STRCB</name>
<dbReference type="EMBL" id="JAGQEX010000006">
    <property type="protein sequence ID" value="MDV5976588.1"/>
    <property type="molecule type" value="Genomic_DNA"/>
</dbReference>
<feature type="transmembrane region" description="Helical" evidence="5">
    <location>
        <begin position="112"/>
        <end position="137"/>
    </location>
</feature>
<dbReference type="AlphaFoldDB" id="A0AAE4Q713"/>
<dbReference type="PROSITE" id="PS51012">
    <property type="entry name" value="ABC_TM2"/>
    <property type="match status" value="1"/>
</dbReference>
<keyword evidence="5" id="KW-0813">Transport</keyword>
<keyword evidence="5" id="KW-1003">Cell membrane</keyword>
<evidence type="ECO:0000256" key="2">
    <source>
        <dbReference type="ARBA" id="ARBA00022692"/>
    </source>
</evidence>
<evidence type="ECO:0000313" key="7">
    <source>
        <dbReference type="EMBL" id="MDV5976588.1"/>
    </source>
</evidence>
<dbReference type="Proteomes" id="UP001186118">
    <property type="component" value="Unassembled WGS sequence"/>
</dbReference>
<keyword evidence="2 5" id="KW-0812">Transmembrane</keyword>
<dbReference type="Pfam" id="PF01061">
    <property type="entry name" value="ABC2_membrane"/>
    <property type="match status" value="1"/>
</dbReference>
<feature type="transmembrane region" description="Helical" evidence="5">
    <location>
        <begin position="149"/>
        <end position="171"/>
    </location>
</feature>
<dbReference type="GO" id="GO:0140359">
    <property type="term" value="F:ABC-type transporter activity"/>
    <property type="evidence" value="ECO:0007669"/>
    <property type="project" value="InterPro"/>
</dbReference>
<sequence length="266" mass="29868">MEVEKLRKESNLGLNGIRIVGKNEIIAFFRSKGLVASQLLQPILYVVFIVVGLNSSIGSVNYNGLIVPYSNYTIVGIFSLLIVGQMTQVIYRVTIDKRYGLLALKLSSGVKPFYYILGMSLYSILGLGIQETVIYLIGLLFNINISIPLFLYIMLLSFVVLLFWTSLGVLITMFINDYQKRDIVIRFLITPLGFTAPVFYLYDTAPRVVQIFGAINPLTYQLAVLRDTFFGIQSSLQIFLLILASFLSIVVTAIIIPKINLVLVER</sequence>
<evidence type="ECO:0000256" key="4">
    <source>
        <dbReference type="ARBA" id="ARBA00023136"/>
    </source>
</evidence>
<keyword evidence="3 5" id="KW-1133">Transmembrane helix</keyword>
<comment type="similarity">
    <text evidence="5">Belongs to the ABC-2 integral membrane protein family.</text>
</comment>
<evidence type="ECO:0000256" key="5">
    <source>
        <dbReference type="RuleBase" id="RU361157"/>
    </source>
</evidence>
<evidence type="ECO:0000259" key="6">
    <source>
        <dbReference type="PROSITE" id="PS51012"/>
    </source>
</evidence>
<comment type="subcellular location">
    <subcellularLocation>
        <location evidence="5">Cell membrane</location>
        <topology evidence="5">Multi-pass membrane protein</topology>
    </subcellularLocation>
    <subcellularLocation>
        <location evidence="1">Membrane</location>
        <topology evidence="1">Multi-pass membrane protein</topology>
    </subcellularLocation>
</comment>
<feature type="transmembrane region" description="Helical" evidence="5">
    <location>
        <begin position="39"/>
        <end position="57"/>
    </location>
</feature>
<gene>
    <name evidence="7" type="ORF">KB584_03780</name>
</gene>
<organism evidence="7 8">
    <name type="scientific">Streptococcus canis</name>
    <dbReference type="NCBI Taxonomy" id="1329"/>
    <lineage>
        <taxon>Bacteria</taxon>
        <taxon>Bacillati</taxon>
        <taxon>Bacillota</taxon>
        <taxon>Bacilli</taxon>
        <taxon>Lactobacillales</taxon>
        <taxon>Streptococcaceae</taxon>
        <taxon>Streptococcus</taxon>
    </lineage>
</organism>
<feature type="transmembrane region" description="Helical" evidence="5">
    <location>
        <begin position="183"/>
        <end position="202"/>
    </location>
</feature>
<proteinExistence type="inferred from homology"/>
<evidence type="ECO:0000256" key="3">
    <source>
        <dbReference type="ARBA" id="ARBA00022989"/>
    </source>
</evidence>
<reference evidence="7" key="1">
    <citation type="submission" date="2021-04" db="EMBL/GenBank/DDBJ databases">
        <title>Draft genomes of 20 S. canis strains.</title>
        <authorList>
            <person name="Pagnossin D."/>
            <person name="Weir W."/>
            <person name="Smith A."/>
            <person name="Ure R."/>
            <person name="Oravcova K."/>
        </authorList>
    </citation>
    <scope>NUCLEOTIDE SEQUENCE</scope>
    <source>
        <strain evidence="7">284</strain>
    </source>
</reference>
<evidence type="ECO:0000313" key="8">
    <source>
        <dbReference type="Proteomes" id="UP001186118"/>
    </source>
</evidence>
<keyword evidence="4 5" id="KW-0472">Membrane</keyword>
<dbReference type="PRINTS" id="PR00164">
    <property type="entry name" value="ABC2TRNSPORT"/>
</dbReference>
<dbReference type="PANTHER" id="PTHR43229:SF3">
    <property type="entry name" value="ABC-TYPE MULTIDRUG TRANSPORT SYSTEM, PERMEASE COMPONENT"/>
    <property type="match status" value="1"/>
</dbReference>
<dbReference type="PIRSF" id="PIRSF006648">
    <property type="entry name" value="DrrB"/>
    <property type="match status" value="1"/>
</dbReference>
<accession>A0AAE4Q713</accession>
<protein>
    <recommendedName>
        <fullName evidence="5">Transport permease protein</fullName>
    </recommendedName>
</protein>
<dbReference type="InterPro" id="IPR013525">
    <property type="entry name" value="ABC2_TM"/>
</dbReference>
<dbReference type="PANTHER" id="PTHR43229">
    <property type="entry name" value="NODULATION PROTEIN J"/>
    <property type="match status" value="1"/>
</dbReference>
<evidence type="ECO:0000256" key="1">
    <source>
        <dbReference type="ARBA" id="ARBA00004141"/>
    </source>
</evidence>
<dbReference type="InterPro" id="IPR051784">
    <property type="entry name" value="Nod_factor_ABC_transporter"/>
</dbReference>
<dbReference type="InterPro" id="IPR000412">
    <property type="entry name" value="ABC_2_transport"/>
</dbReference>